<dbReference type="EMBL" id="BOMH01000066">
    <property type="protein sequence ID" value="GID69723.1"/>
    <property type="molecule type" value="Genomic_DNA"/>
</dbReference>
<dbReference type="RefSeq" id="WP_203752504.1">
    <property type="nucleotide sequence ID" value="NZ_BAAAUC010000020.1"/>
</dbReference>
<protein>
    <submittedName>
        <fullName evidence="1">Uncharacterized protein</fullName>
    </submittedName>
</protein>
<proteinExistence type="predicted"/>
<dbReference type="Proteomes" id="UP000619479">
    <property type="component" value="Unassembled WGS sequence"/>
</dbReference>
<comment type="caution">
    <text evidence="1">The sequence shown here is derived from an EMBL/GenBank/DDBJ whole genome shotgun (WGS) entry which is preliminary data.</text>
</comment>
<gene>
    <name evidence="1" type="ORF">Acy02nite_76040</name>
</gene>
<evidence type="ECO:0000313" key="1">
    <source>
        <dbReference type="EMBL" id="GID69723.1"/>
    </source>
</evidence>
<sequence>MWFTLASSRRVSIRPLLRNTAGEFDGAASVGDAFQDHTSGTAQQGGEVAGRAIAGPHLASGHEIVEHGVCQSCRGGRIGQVEGEERKLAREDRRCQDQPAPAEMHIGVTGERRVDLQNRWLPPDVRRAHCRQEMLQPGLDDRAGPRRTVSVNPGFDPCPIGPDRRVVQSGEGIGELAAWPWVGVPQRLRPRGQPVVPAVPVQFLPQVRQRCAEQAVEHNSTTVPAGAPAPNYPRLADSRDSCAYVSIRARSGRWLADEVGGGGALEGRLRARSGSIDGPWEMMWLCWNAGTGTYYLAAQRNYHDTLLNVAAEMGSSGSEQGVLRARTDPSMPINTWELFHIGSHDGWTTFRQWEGPYVASEEDWTGSDQFTLRARTTAALGTWEQFAVYIVGRRT</sequence>
<dbReference type="AlphaFoldDB" id="A0A919IQR2"/>
<organism evidence="1 2">
    <name type="scientific">Actinoplanes cyaneus</name>
    <dbReference type="NCBI Taxonomy" id="52696"/>
    <lineage>
        <taxon>Bacteria</taxon>
        <taxon>Bacillati</taxon>
        <taxon>Actinomycetota</taxon>
        <taxon>Actinomycetes</taxon>
        <taxon>Micromonosporales</taxon>
        <taxon>Micromonosporaceae</taxon>
        <taxon>Actinoplanes</taxon>
    </lineage>
</organism>
<dbReference type="CDD" id="cd00257">
    <property type="entry name" value="beta-trefoil_FSCN-like"/>
    <property type="match status" value="1"/>
</dbReference>
<keyword evidence="2" id="KW-1185">Reference proteome</keyword>
<reference evidence="1" key="1">
    <citation type="submission" date="2021-01" db="EMBL/GenBank/DDBJ databases">
        <title>Whole genome shotgun sequence of Actinoplanes cyaneus NBRC 14990.</title>
        <authorList>
            <person name="Komaki H."/>
            <person name="Tamura T."/>
        </authorList>
    </citation>
    <scope>NUCLEOTIDE SEQUENCE</scope>
    <source>
        <strain evidence="1">NBRC 14990</strain>
    </source>
</reference>
<evidence type="ECO:0000313" key="2">
    <source>
        <dbReference type="Proteomes" id="UP000619479"/>
    </source>
</evidence>
<name>A0A919IQR2_9ACTN</name>
<accession>A0A919IQR2</accession>